<evidence type="ECO:0000313" key="1">
    <source>
        <dbReference type="EMBL" id="OQP44163.1"/>
    </source>
</evidence>
<name>A0ABX3NTM1_9BACT</name>
<accession>A0ABX3NTM1</accession>
<protein>
    <submittedName>
        <fullName evidence="1">Uncharacterized protein</fullName>
    </submittedName>
</protein>
<dbReference type="Proteomes" id="UP000192277">
    <property type="component" value="Unassembled WGS sequence"/>
</dbReference>
<sequence>MNSWTLEQEKPLQIQRFEGVSILFAEREGIEPNLLLIVSQLVECCKMGDSMDDACNIQQL</sequence>
<organism evidence="1 2">
    <name type="scientific">Niastella koreensis</name>
    <dbReference type="NCBI Taxonomy" id="354356"/>
    <lineage>
        <taxon>Bacteria</taxon>
        <taxon>Pseudomonadati</taxon>
        <taxon>Bacteroidota</taxon>
        <taxon>Chitinophagia</taxon>
        <taxon>Chitinophagales</taxon>
        <taxon>Chitinophagaceae</taxon>
        <taxon>Niastella</taxon>
    </lineage>
</organism>
<reference evidence="1 2" key="1">
    <citation type="submission" date="2016-04" db="EMBL/GenBank/DDBJ databases">
        <authorList>
            <person name="Chen L."/>
            <person name="Zhuang W."/>
            <person name="Wang G."/>
        </authorList>
    </citation>
    <scope>NUCLEOTIDE SEQUENCE [LARGE SCALE GENOMIC DNA]</scope>
    <source>
        <strain evidence="2">GR20</strain>
    </source>
</reference>
<evidence type="ECO:0000313" key="2">
    <source>
        <dbReference type="Proteomes" id="UP000192277"/>
    </source>
</evidence>
<gene>
    <name evidence="1" type="ORF">A4D02_35745</name>
</gene>
<dbReference type="EMBL" id="LWBO01000032">
    <property type="protein sequence ID" value="OQP44163.1"/>
    <property type="molecule type" value="Genomic_DNA"/>
</dbReference>
<comment type="caution">
    <text evidence="1">The sequence shown here is derived from an EMBL/GenBank/DDBJ whole genome shotgun (WGS) entry which is preliminary data.</text>
</comment>
<keyword evidence="2" id="KW-1185">Reference proteome</keyword>
<proteinExistence type="predicted"/>